<proteinExistence type="predicted"/>
<evidence type="ECO:0000313" key="1">
    <source>
        <dbReference type="EMBL" id="QHT19016.1"/>
    </source>
</evidence>
<organism evidence="1">
    <name type="scientific">viral metagenome</name>
    <dbReference type="NCBI Taxonomy" id="1070528"/>
    <lineage>
        <taxon>unclassified sequences</taxon>
        <taxon>metagenomes</taxon>
        <taxon>organismal metagenomes</taxon>
    </lineage>
</organism>
<dbReference type="AlphaFoldDB" id="A0A6C0DQ85"/>
<reference evidence="1" key="1">
    <citation type="journal article" date="2020" name="Nature">
        <title>Giant virus diversity and host interactions through global metagenomics.</title>
        <authorList>
            <person name="Schulz F."/>
            <person name="Roux S."/>
            <person name="Paez-Espino D."/>
            <person name="Jungbluth S."/>
            <person name="Walsh D.A."/>
            <person name="Denef V.J."/>
            <person name="McMahon K.D."/>
            <person name="Konstantinidis K.T."/>
            <person name="Eloe-Fadrosh E.A."/>
            <person name="Kyrpides N.C."/>
            <person name="Woyke T."/>
        </authorList>
    </citation>
    <scope>NUCLEOTIDE SEQUENCE</scope>
    <source>
        <strain evidence="1">GVMAG-M-3300023174-49</strain>
    </source>
</reference>
<name>A0A6C0DQ85_9ZZZZ</name>
<sequence length="195" mass="21635">MISKSIFSNATATAYRPIYNPVDNGVVLRPINASILPPDVVASLEAVELNYTLPMSNKNYEVIPNDYNQYVQLYNILYNIVQTYTDPTLITLLKIAKEALQGAINSYAIYGDNIACKLDALNLQQQVNDCLSNKNEHTVATGSGTMTITRSFKLAPVFNYYIVLYGMPAAGVGFDPIRINFLVNLLIRVGINPYK</sequence>
<protein>
    <submittedName>
        <fullName evidence="1">Uncharacterized protein</fullName>
    </submittedName>
</protein>
<accession>A0A6C0DQ85</accession>
<dbReference type="EMBL" id="MN739661">
    <property type="protein sequence ID" value="QHT19016.1"/>
    <property type="molecule type" value="Genomic_DNA"/>
</dbReference>